<accession>A0A2M7R6P9</accession>
<reference evidence="2" key="1">
    <citation type="submission" date="2017-09" db="EMBL/GenBank/DDBJ databases">
        <title>Depth-based differentiation of microbial function through sediment-hosted aquifers and enrichment of novel symbionts in the deep terrestrial subsurface.</title>
        <authorList>
            <person name="Probst A.J."/>
            <person name="Ladd B."/>
            <person name="Jarett J.K."/>
            <person name="Geller-Mcgrath D.E."/>
            <person name="Sieber C.M.K."/>
            <person name="Emerson J.B."/>
            <person name="Anantharaman K."/>
            <person name="Thomas B.C."/>
            <person name="Malmstrom R."/>
            <person name="Stieglmeier M."/>
            <person name="Klingl A."/>
            <person name="Woyke T."/>
            <person name="Ryan C.M."/>
            <person name="Banfield J.F."/>
        </authorList>
    </citation>
    <scope>NUCLEOTIDE SEQUENCE [LARGE SCALE GENOMIC DNA]</scope>
</reference>
<sequence length="239" mass="27993">MFLFIFSSKKKLKRKLKSGKSQSINKFMLTIFIDESGTLPDPKDKFIVICGIGVKKIKEAENVFSRIRISLRQRKIKVQEIKFYYAGQKTKRQFLSGIVSANFGIFASVVDKKGRKIADTSENFALLVADLINEINLWFRVKKISFILDRHFYRKVDEDRFNQLLKIKVNKDLKYQIKHIDSQQNFLVNIADMAAGAILWKYSGKDLQFYDLIKENIMIEKIVSWPEIKRKNLVQKKLT</sequence>
<evidence type="ECO:0008006" key="3">
    <source>
        <dbReference type="Google" id="ProtNLM"/>
    </source>
</evidence>
<comment type="caution">
    <text evidence="1">The sequence shown here is derived from an EMBL/GenBank/DDBJ whole genome shotgun (WGS) entry which is preliminary data.</text>
</comment>
<evidence type="ECO:0000313" key="1">
    <source>
        <dbReference type="EMBL" id="PIY89027.1"/>
    </source>
</evidence>
<dbReference type="Pfam" id="PF12686">
    <property type="entry name" value="DUF3800"/>
    <property type="match status" value="1"/>
</dbReference>
<dbReference type="Proteomes" id="UP000230767">
    <property type="component" value="Unassembled WGS sequence"/>
</dbReference>
<dbReference type="InterPro" id="IPR024524">
    <property type="entry name" value="DUF3800"/>
</dbReference>
<dbReference type="AlphaFoldDB" id="A0A2M7R6P9"/>
<organism evidence="1 2">
    <name type="scientific">Candidatus Nealsonbacteria bacterium CG_4_10_14_0_8_um_filter_37_14</name>
    <dbReference type="NCBI Taxonomy" id="1974684"/>
    <lineage>
        <taxon>Bacteria</taxon>
        <taxon>Candidatus Nealsoniibacteriota</taxon>
    </lineage>
</organism>
<name>A0A2M7R6P9_9BACT</name>
<dbReference type="EMBL" id="PFLW01000054">
    <property type="protein sequence ID" value="PIY89027.1"/>
    <property type="molecule type" value="Genomic_DNA"/>
</dbReference>
<protein>
    <recommendedName>
        <fullName evidence="3">DUF3800 domain-containing protein</fullName>
    </recommendedName>
</protein>
<evidence type="ECO:0000313" key="2">
    <source>
        <dbReference type="Proteomes" id="UP000230767"/>
    </source>
</evidence>
<gene>
    <name evidence="1" type="ORF">COY73_02130</name>
</gene>
<proteinExistence type="predicted"/>